<protein>
    <recommendedName>
        <fullName evidence="3">Pyruvate flavodoxin/ferredoxin oxidoreductase pyrimidine binding domain-containing protein</fullName>
    </recommendedName>
</protein>
<keyword evidence="2" id="KW-0560">Oxidoreductase</keyword>
<sequence length="97" mass="10293">MKHEQKSVVMDGDTAAAYISYAFTEVASIFPITPSSTIAEKVDAWAANGKKILPGDTLEIHVELLSERAEKAIATCKCAVYTAGDLAAETGGTITMR</sequence>
<dbReference type="InterPro" id="IPR050722">
    <property type="entry name" value="Pyruvate:ferred/Flavod_OxRd"/>
</dbReference>
<evidence type="ECO:0000256" key="1">
    <source>
        <dbReference type="ARBA" id="ARBA00009032"/>
    </source>
</evidence>
<dbReference type="Proteomes" id="UP000641741">
    <property type="component" value="Unassembled WGS sequence"/>
</dbReference>
<reference evidence="4 5" key="1">
    <citation type="submission" date="2020-08" db="EMBL/GenBank/DDBJ databases">
        <title>Genome public.</title>
        <authorList>
            <person name="Liu C."/>
            <person name="Sun Q."/>
        </authorList>
    </citation>
    <scope>NUCLEOTIDE SEQUENCE [LARGE SCALE GENOMIC DNA]</scope>
    <source>
        <strain evidence="4 5">M2</strain>
    </source>
</reference>
<gene>
    <name evidence="4" type="ORF">H8S02_01160</name>
</gene>
<dbReference type="InterPro" id="IPR002880">
    <property type="entry name" value="Pyrv_Fd/Flavodoxin_OxRdtase_N"/>
</dbReference>
<comment type="similarity">
    <text evidence="1">Belongs to the pyruvate:ferredoxin/flavodoxin oxidoreductase family.</text>
</comment>
<comment type="caution">
    <text evidence="4">The sequence shown here is derived from an EMBL/GenBank/DDBJ whole genome shotgun (WGS) entry which is preliminary data.</text>
</comment>
<evidence type="ECO:0000259" key="3">
    <source>
        <dbReference type="Pfam" id="PF01855"/>
    </source>
</evidence>
<evidence type="ECO:0000313" key="5">
    <source>
        <dbReference type="Proteomes" id="UP000641741"/>
    </source>
</evidence>
<dbReference type="InterPro" id="IPR029061">
    <property type="entry name" value="THDP-binding"/>
</dbReference>
<dbReference type="EMBL" id="JACOPK010000001">
    <property type="protein sequence ID" value="MBC5694565.1"/>
    <property type="molecule type" value="Genomic_DNA"/>
</dbReference>
<dbReference type="SUPFAM" id="SSF52518">
    <property type="entry name" value="Thiamin diphosphate-binding fold (THDP-binding)"/>
    <property type="match status" value="1"/>
</dbReference>
<evidence type="ECO:0000313" key="4">
    <source>
        <dbReference type="EMBL" id="MBC5694565.1"/>
    </source>
</evidence>
<dbReference type="RefSeq" id="WP_186968856.1">
    <property type="nucleotide sequence ID" value="NZ_JACOPK010000001.1"/>
</dbReference>
<name>A0ABR7GJU4_9FIRM</name>
<proteinExistence type="inferred from homology"/>
<keyword evidence="5" id="KW-1185">Reference proteome</keyword>
<dbReference type="PANTHER" id="PTHR32154:SF0">
    <property type="entry name" value="PYRUVATE-FLAVODOXIN OXIDOREDUCTASE-RELATED"/>
    <property type="match status" value="1"/>
</dbReference>
<accession>A0ABR7GJU4</accession>
<evidence type="ECO:0000256" key="2">
    <source>
        <dbReference type="ARBA" id="ARBA00023002"/>
    </source>
</evidence>
<dbReference type="PANTHER" id="PTHR32154">
    <property type="entry name" value="PYRUVATE-FLAVODOXIN OXIDOREDUCTASE-RELATED"/>
    <property type="match status" value="1"/>
</dbReference>
<dbReference type="Gene3D" id="3.40.50.970">
    <property type="match status" value="1"/>
</dbReference>
<dbReference type="Pfam" id="PF01855">
    <property type="entry name" value="POR_N"/>
    <property type="match status" value="1"/>
</dbReference>
<feature type="domain" description="Pyruvate flavodoxin/ferredoxin oxidoreductase pyrimidine binding" evidence="3">
    <location>
        <begin position="24"/>
        <end position="82"/>
    </location>
</feature>
<organism evidence="4 5">
    <name type="scientific">Agathobaculum hominis</name>
    <dbReference type="NCBI Taxonomy" id="2763014"/>
    <lineage>
        <taxon>Bacteria</taxon>
        <taxon>Bacillati</taxon>
        <taxon>Bacillota</taxon>
        <taxon>Clostridia</taxon>
        <taxon>Eubacteriales</taxon>
        <taxon>Butyricicoccaceae</taxon>
        <taxon>Agathobaculum</taxon>
    </lineage>
</organism>